<feature type="transmembrane region" description="Helical" evidence="2">
    <location>
        <begin position="249"/>
        <end position="270"/>
    </location>
</feature>
<evidence type="ECO:0000313" key="4">
    <source>
        <dbReference type="EMBL" id="GCE11123.1"/>
    </source>
</evidence>
<dbReference type="AlphaFoldDB" id="A0A401ZW57"/>
<keyword evidence="2" id="KW-0472">Membrane</keyword>
<accession>A0A401ZW57</accession>
<dbReference type="InterPro" id="IPR006949">
    <property type="entry name" value="Barrel_Baseplate_J-like"/>
</dbReference>
<gene>
    <name evidence="4" type="ORF">KTT_09820</name>
</gene>
<protein>
    <recommendedName>
        <fullName evidence="3">Baseplate protein J-like barrel domain-containing protein</fullName>
    </recommendedName>
</protein>
<dbReference type="Proteomes" id="UP000287352">
    <property type="component" value="Unassembled WGS sequence"/>
</dbReference>
<keyword evidence="2" id="KW-1133">Transmembrane helix</keyword>
<evidence type="ECO:0000256" key="2">
    <source>
        <dbReference type="SAM" id="Phobius"/>
    </source>
</evidence>
<sequence length="636" mass="67713">MVLNGENFGKYRVLNVISSLPAGALYLVDYLEDSSQYSFLLFLSDLSLSSDEERASYLQRARGGLLIHNGQSLLIRDAHLQGNIPYLVFDCSESGQKFLLGYLQTFNAQTQRPELAEHAALFPVWLQSIVPNGTDEPTRVAPALADEPTRVAPALADEPTRVAPALADESTSQGFDAPTQIVRPAEAQASEPTVAAWQAPFVPAPFASPSSEGSNVRAPFEPQSNRASGTGFVTPPVKRGWKPTSWQKAVLIVLLLLILLGSGWAAYTFIPAGNATVNLTSVQINWERDYTLTVAPAFSTADPLSVAGRALDADSQQHTVTVNATGHATHPATRAKGNIILSQVHLDSTAPNQVLEPSSVTNYNGVSVTTDNTVPLSEGATITIPAHATDAGSGGNIGANTINEDIEIIDNLTQVHVGTGHITNPDSFTGGAEPRDYTFVQQSDIDQATNTVIGQGTAEATDMVKKQAQPEEHFIKDPDCAKPQATADHQANDEAGNVTVSAKVSCNGLVYTDKAIRDVAVRDFQNDGKQKWGKLYNVVGDVVTDPATQSSSDPTSFTIHAKGVLAALYLTKKEQNDLKSLIAGRSHDQAVDLLKGRKEIKGVSITTGGGLTTAIPQNLDNIKLVLSPVTGLHMGN</sequence>
<dbReference type="RefSeq" id="WP_126578770.1">
    <property type="nucleotide sequence ID" value="NZ_BIFR01000001.1"/>
</dbReference>
<feature type="region of interest" description="Disordered" evidence="1">
    <location>
        <begin position="208"/>
        <end position="232"/>
    </location>
</feature>
<evidence type="ECO:0000259" key="3">
    <source>
        <dbReference type="Pfam" id="PF04865"/>
    </source>
</evidence>
<organism evidence="4 5">
    <name type="scientific">Tengunoibacter tsumagoiensis</name>
    <dbReference type="NCBI Taxonomy" id="2014871"/>
    <lineage>
        <taxon>Bacteria</taxon>
        <taxon>Bacillati</taxon>
        <taxon>Chloroflexota</taxon>
        <taxon>Ktedonobacteria</taxon>
        <taxon>Ktedonobacterales</taxon>
        <taxon>Dictyobacteraceae</taxon>
        <taxon>Tengunoibacter</taxon>
    </lineage>
</organism>
<dbReference type="Pfam" id="PF04865">
    <property type="entry name" value="Baseplate_J"/>
    <property type="match status" value="1"/>
</dbReference>
<evidence type="ECO:0000256" key="1">
    <source>
        <dbReference type="SAM" id="MobiDB-lite"/>
    </source>
</evidence>
<evidence type="ECO:0000313" key="5">
    <source>
        <dbReference type="Proteomes" id="UP000287352"/>
    </source>
</evidence>
<keyword evidence="2" id="KW-0812">Transmembrane</keyword>
<comment type="caution">
    <text evidence="4">The sequence shown here is derived from an EMBL/GenBank/DDBJ whole genome shotgun (WGS) entry which is preliminary data.</text>
</comment>
<feature type="domain" description="Baseplate protein J-like barrel" evidence="3">
    <location>
        <begin position="358"/>
        <end position="431"/>
    </location>
</feature>
<proteinExistence type="predicted"/>
<dbReference type="OrthoDB" id="137093at2"/>
<name>A0A401ZW57_9CHLR</name>
<reference evidence="5" key="1">
    <citation type="submission" date="2018-12" db="EMBL/GenBank/DDBJ databases">
        <title>Tengunoibacter tsumagoiensis gen. nov., sp. nov., Dictyobacter kobayashii sp. nov., D. alpinus sp. nov., and D. joshuensis sp. nov. and description of Dictyobacteraceae fam. nov. within the order Ktedonobacterales isolated from Tengu-no-mugimeshi.</title>
        <authorList>
            <person name="Wang C.M."/>
            <person name="Zheng Y."/>
            <person name="Sakai Y."/>
            <person name="Toyoda A."/>
            <person name="Minakuchi Y."/>
            <person name="Abe K."/>
            <person name="Yokota A."/>
            <person name="Yabe S."/>
        </authorList>
    </citation>
    <scope>NUCLEOTIDE SEQUENCE [LARGE SCALE GENOMIC DNA]</scope>
    <source>
        <strain evidence="5">Uno3</strain>
    </source>
</reference>
<keyword evidence="5" id="KW-1185">Reference proteome</keyword>
<dbReference type="EMBL" id="BIFR01000001">
    <property type="protein sequence ID" value="GCE11123.1"/>
    <property type="molecule type" value="Genomic_DNA"/>
</dbReference>